<organism evidence="2 3">
    <name type="scientific">Rhodoblastus sphagnicola</name>
    <dbReference type="NCBI Taxonomy" id="333368"/>
    <lineage>
        <taxon>Bacteria</taxon>
        <taxon>Pseudomonadati</taxon>
        <taxon>Pseudomonadota</taxon>
        <taxon>Alphaproteobacteria</taxon>
        <taxon>Hyphomicrobiales</taxon>
        <taxon>Rhodoblastaceae</taxon>
        <taxon>Rhodoblastus</taxon>
    </lineage>
</organism>
<keyword evidence="3" id="KW-1185">Reference proteome</keyword>
<gene>
    <name evidence="2" type="ORF">CCR94_09260</name>
</gene>
<dbReference type="Pfam" id="PF03459">
    <property type="entry name" value="TOBE"/>
    <property type="match status" value="1"/>
</dbReference>
<comment type="caution">
    <text evidence="2">The sequence shown here is derived from an EMBL/GenBank/DDBJ whole genome shotgun (WGS) entry which is preliminary data.</text>
</comment>
<dbReference type="InterPro" id="IPR004606">
    <property type="entry name" value="Mop_domain"/>
</dbReference>
<evidence type="ECO:0000313" key="3">
    <source>
        <dbReference type="Proteomes" id="UP000239089"/>
    </source>
</evidence>
<dbReference type="Gene3D" id="2.40.50.100">
    <property type="match status" value="1"/>
</dbReference>
<accession>A0A2S6NA30</accession>
<dbReference type="NCBIfam" id="TIGR00638">
    <property type="entry name" value="Mop"/>
    <property type="match status" value="1"/>
</dbReference>
<proteinExistence type="predicted"/>
<protein>
    <submittedName>
        <fullName evidence="2">Transporter</fullName>
    </submittedName>
</protein>
<dbReference type="InterPro" id="IPR008995">
    <property type="entry name" value="Mo/tungstate-bd_C_term_dom"/>
</dbReference>
<evidence type="ECO:0000256" key="1">
    <source>
        <dbReference type="ARBA" id="ARBA00022505"/>
    </source>
</evidence>
<dbReference type="GO" id="GO:0015689">
    <property type="term" value="P:molybdate ion transport"/>
    <property type="evidence" value="ECO:0007669"/>
    <property type="project" value="InterPro"/>
</dbReference>
<dbReference type="AlphaFoldDB" id="A0A2S6NA30"/>
<dbReference type="Proteomes" id="UP000239089">
    <property type="component" value="Unassembled WGS sequence"/>
</dbReference>
<dbReference type="OrthoDB" id="122515at2"/>
<sequence>MRISARNSIAGKVIGIRHSANTAHVDISIVGTILTAEVTNETVEELDLKIGDKVYAVVKPNDIMLGID</sequence>
<reference evidence="2 3" key="1">
    <citation type="journal article" date="2018" name="Arch. Microbiol.">
        <title>New insights into the metabolic potential of the phototrophic purple bacterium Rhodopila globiformis DSM 161(T) from its draft genome sequence and evidence for a vanadium-dependent nitrogenase.</title>
        <authorList>
            <person name="Imhoff J.F."/>
            <person name="Rahn T."/>
            <person name="Kunzel S."/>
            <person name="Neulinger S.C."/>
        </authorList>
    </citation>
    <scope>NUCLEOTIDE SEQUENCE [LARGE SCALE GENOMIC DNA]</scope>
    <source>
        <strain evidence="2 3">DSM 16996</strain>
    </source>
</reference>
<dbReference type="EMBL" id="NHSJ01000057">
    <property type="protein sequence ID" value="PPQ31475.1"/>
    <property type="molecule type" value="Genomic_DNA"/>
</dbReference>
<dbReference type="PROSITE" id="PS51866">
    <property type="entry name" value="MOP"/>
    <property type="match status" value="1"/>
</dbReference>
<dbReference type="RefSeq" id="WP_104507588.1">
    <property type="nucleotide sequence ID" value="NZ_JACIGC010000009.1"/>
</dbReference>
<keyword evidence="1" id="KW-0500">Molybdenum</keyword>
<dbReference type="InterPro" id="IPR005116">
    <property type="entry name" value="Transp-assoc_OB_typ1"/>
</dbReference>
<evidence type="ECO:0000313" key="2">
    <source>
        <dbReference type="EMBL" id="PPQ31475.1"/>
    </source>
</evidence>
<name>A0A2S6NA30_9HYPH</name>
<dbReference type="SUPFAM" id="SSF50331">
    <property type="entry name" value="MOP-like"/>
    <property type="match status" value="1"/>
</dbReference>